<feature type="transmembrane region" description="Helical" evidence="7">
    <location>
        <begin position="342"/>
        <end position="368"/>
    </location>
</feature>
<dbReference type="InterPro" id="IPR011701">
    <property type="entry name" value="MFS"/>
</dbReference>
<feature type="transmembrane region" description="Helical" evidence="7">
    <location>
        <begin position="178"/>
        <end position="200"/>
    </location>
</feature>
<feature type="domain" description="Major facilitator superfamily (MFS) profile" evidence="8">
    <location>
        <begin position="53"/>
        <end position="568"/>
    </location>
</feature>
<dbReference type="PANTHER" id="PTHR23506">
    <property type="entry name" value="GH10249P"/>
    <property type="match status" value="1"/>
</dbReference>
<feature type="transmembrane region" description="Helical" evidence="7">
    <location>
        <begin position="412"/>
        <end position="434"/>
    </location>
</feature>
<dbReference type="GO" id="GO:0022857">
    <property type="term" value="F:transmembrane transporter activity"/>
    <property type="evidence" value="ECO:0007669"/>
    <property type="project" value="InterPro"/>
</dbReference>
<dbReference type="InterPro" id="IPR050930">
    <property type="entry name" value="MFS_Vesicular_Transporter"/>
</dbReference>
<accession>A0AAE0LCE5</accession>
<dbReference type="Pfam" id="PF07690">
    <property type="entry name" value="MFS_1"/>
    <property type="match status" value="1"/>
</dbReference>
<keyword evidence="10" id="KW-1185">Reference proteome</keyword>
<dbReference type="AlphaFoldDB" id="A0AAE0LCE5"/>
<evidence type="ECO:0000256" key="5">
    <source>
        <dbReference type="ARBA" id="ARBA00023136"/>
    </source>
</evidence>
<keyword evidence="4 7" id="KW-1133">Transmembrane helix</keyword>
<evidence type="ECO:0000259" key="8">
    <source>
        <dbReference type="PROSITE" id="PS50850"/>
    </source>
</evidence>
<dbReference type="PANTHER" id="PTHR23506:SF23">
    <property type="entry name" value="GH10249P"/>
    <property type="match status" value="1"/>
</dbReference>
<evidence type="ECO:0000256" key="6">
    <source>
        <dbReference type="SAM" id="MobiDB-lite"/>
    </source>
</evidence>
<feature type="region of interest" description="Disordered" evidence="6">
    <location>
        <begin position="237"/>
        <end position="284"/>
    </location>
</feature>
<gene>
    <name evidence="9" type="ORF">CYMTET_12092</name>
</gene>
<dbReference type="Proteomes" id="UP001190700">
    <property type="component" value="Unassembled WGS sequence"/>
</dbReference>
<evidence type="ECO:0000256" key="2">
    <source>
        <dbReference type="ARBA" id="ARBA00022448"/>
    </source>
</evidence>
<sequence length="961" mass="103227">MDGAGELKHFEAEPLLKNEDDEKHIVASFESAQSPAIKDAGEREEPQKTPYAQAPIFAVPCFCHFFSQGLMLPILPLFAVEVLHASDALVGMLSSARELANWVTVVPVGALLLHFSVKDLLIASSIFNSTATVISAFTLTYGVLYSCRLAQGVAFSLQMIPVQAWVKQNVASQYQGRMLSLVGGTARISFLAGPVVGGLVAERIGYRAVFLFSAAFAALELPLVMLLMQRVIPSQAEAPGGDGANPSPEEVEMKSVVGDEDNEEIGGKDSTAKGEMPPGDTPEGSGFAQVVMRCWRGSRMLARLVAEAGQSIKQTSSENAQVLLTAGLFAWCLQFVRCARDLIVPMMALGIGLSTAEVGYMVAVSYTADFVMFPAAGYISDNYGRKAAGVPAITLMAIGLGALPYAMQRWSFAVACALVGIGNGLTSGLVMTLASDLAPSYNPVWEDMRELFPTVTTGVEDLGAESDLPYVQSLQAAVQKSPAPVGLAGCRVEVGLAEPCARRTGCAMEVGLAEPCARRTGCGHARAACPVGALRPRTGCVMELPWLCSVNYNSIGPAFVLRVLSQRRSAKRGLPMLALGAAAREVVENKVMTYGDMRPRQLIYFGVEVHWGLGPGAAGFLKMTQQCFRDRRCMEKDVGEEQEVDEDKEAALGTSTVREVDFAAQPRQGRADSVAGHKDLGPGTLGRLPMRMAGLEGLHHGSWSCGGRVATFLAEEEATNLMGARRRVARLLQGYACNLMGQGGVWRGFSRDGECEHRLDGGEVAHTPGGVGVDRHLWHSFTAQTEQSQRRSADILWQLSGSEDVEAHKLFSLILALGASAVPARNEEGEADEHLPPQLPEVEDIKKLSGYSRSQKYSFIDHKLQRVHFAVAKSACRLTSALHDDFAGHITYSPEPLPRRDGFGGRSGGEQNVSFNMATAWPMVDAHLGVQGGTAQFRGVEGLGGAQLKRRTMRHRPAKMD</sequence>
<dbReference type="Gene3D" id="1.20.1250.20">
    <property type="entry name" value="MFS general substrate transporter like domains"/>
    <property type="match status" value="2"/>
</dbReference>
<feature type="transmembrane region" description="Helical" evidence="7">
    <location>
        <begin position="388"/>
        <end position="405"/>
    </location>
</feature>
<keyword evidence="5 7" id="KW-0472">Membrane</keyword>
<feature type="transmembrane region" description="Helical" evidence="7">
    <location>
        <begin position="99"/>
        <end position="115"/>
    </location>
</feature>
<evidence type="ECO:0000313" key="10">
    <source>
        <dbReference type="Proteomes" id="UP001190700"/>
    </source>
</evidence>
<dbReference type="GO" id="GO:0016020">
    <property type="term" value="C:membrane"/>
    <property type="evidence" value="ECO:0007669"/>
    <property type="project" value="UniProtKB-SubCell"/>
</dbReference>
<evidence type="ECO:0000256" key="3">
    <source>
        <dbReference type="ARBA" id="ARBA00022692"/>
    </source>
</evidence>
<dbReference type="CDD" id="cd17325">
    <property type="entry name" value="MFS_MdtG_SLC18_like"/>
    <property type="match status" value="1"/>
</dbReference>
<dbReference type="InterPro" id="IPR036259">
    <property type="entry name" value="MFS_trans_sf"/>
</dbReference>
<feature type="transmembrane region" description="Helical" evidence="7">
    <location>
        <begin position="120"/>
        <end position="143"/>
    </location>
</feature>
<feature type="transmembrane region" description="Helical" evidence="7">
    <location>
        <begin position="206"/>
        <end position="227"/>
    </location>
</feature>
<dbReference type="PROSITE" id="PS50850">
    <property type="entry name" value="MFS"/>
    <property type="match status" value="1"/>
</dbReference>
<evidence type="ECO:0000256" key="1">
    <source>
        <dbReference type="ARBA" id="ARBA00004141"/>
    </source>
</evidence>
<dbReference type="InterPro" id="IPR005829">
    <property type="entry name" value="Sugar_transporter_CS"/>
</dbReference>
<keyword evidence="3 7" id="KW-0812">Transmembrane</keyword>
<protein>
    <recommendedName>
        <fullName evidence="8">Major facilitator superfamily (MFS) profile domain-containing protein</fullName>
    </recommendedName>
</protein>
<comment type="caution">
    <text evidence="9">The sequence shown here is derived from an EMBL/GenBank/DDBJ whole genome shotgun (WGS) entry which is preliminary data.</text>
</comment>
<keyword evidence="2" id="KW-0813">Transport</keyword>
<dbReference type="SUPFAM" id="SSF103473">
    <property type="entry name" value="MFS general substrate transporter"/>
    <property type="match status" value="1"/>
</dbReference>
<proteinExistence type="predicted"/>
<comment type="subcellular location">
    <subcellularLocation>
        <location evidence="1">Membrane</location>
        <topology evidence="1">Multi-pass membrane protein</topology>
    </subcellularLocation>
</comment>
<evidence type="ECO:0000256" key="4">
    <source>
        <dbReference type="ARBA" id="ARBA00022989"/>
    </source>
</evidence>
<organism evidence="9 10">
    <name type="scientific">Cymbomonas tetramitiformis</name>
    <dbReference type="NCBI Taxonomy" id="36881"/>
    <lineage>
        <taxon>Eukaryota</taxon>
        <taxon>Viridiplantae</taxon>
        <taxon>Chlorophyta</taxon>
        <taxon>Pyramimonadophyceae</taxon>
        <taxon>Pyramimonadales</taxon>
        <taxon>Pyramimonadaceae</taxon>
        <taxon>Cymbomonas</taxon>
    </lineage>
</organism>
<evidence type="ECO:0000256" key="7">
    <source>
        <dbReference type="SAM" id="Phobius"/>
    </source>
</evidence>
<name>A0AAE0LCE5_9CHLO</name>
<reference evidence="9 10" key="1">
    <citation type="journal article" date="2015" name="Genome Biol. Evol.">
        <title>Comparative Genomics of a Bacterivorous Green Alga Reveals Evolutionary Causalities and Consequences of Phago-Mixotrophic Mode of Nutrition.</title>
        <authorList>
            <person name="Burns J.A."/>
            <person name="Paasch A."/>
            <person name="Narechania A."/>
            <person name="Kim E."/>
        </authorList>
    </citation>
    <scope>NUCLEOTIDE SEQUENCE [LARGE SCALE GENOMIC DNA]</scope>
    <source>
        <strain evidence="9 10">PLY_AMNH</strain>
    </source>
</reference>
<dbReference type="PROSITE" id="PS00216">
    <property type="entry name" value="SUGAR_TRANSPORT_1"/>
    <property type="match status" value="1"/>
</dbReference>
<feature type="transmembrane region" description="Helical" evidence="7">
    <location>
        <begin position="56"/>
        <end position="79"/>
    </location>
</feature>
<dbReference type="EMBL" id="LGRX02004555">
    <property type="protein sequence ID" value="KAK3280053.1"/>
    <property type="molecule type" value="Genomic_DNA"/>
</dbReference>
<evidence type="ECO:0000313" key="9">
    <source>
        <dbReference type="EMBL" id="KAK3280053.1"/>
    </source>
</evidence>
<dbReference type="InterPro" id="IPR020846">
    <property type="entry name" value="MFS_dom"/>
</dbReference>